<evidence type="ECO:0000256" key="1">
    <source>
        <dbReference type="SAM" id="MobiDB-lite"/>
    </source>
</evidence>
<sequence length="104" mass="10547">MSSAKSGGLCCFVMCGLGAITMAIFGSGMNKEYAFFGYEGDFSEAASLCFRTAITFAILSGLSGATFVAAAVREKGLEVSVPPPLAGGEELSRTGGNGGGYRPV</sequence>
<accession>A0A1X6PG24</accession>
<keyword evidence="4" id="KW-1185">Reference proteome</keyword>
<keyword evidence="2" id="KW-0472">Membrane</keyword>
<name>A0A1X6PG24_PORUM</name>
<organism evidence="3 4">
    <name type="scientific">Porphyra umbilicalis</name>
    <name type="common">Purple laver</name>
    <name type="synonym">Red alga</name>
    <dbReference type="NCBI Taxonomy" id="2786"/>
    <lineage>
        <taxon>Eukaryota</taxon>
        <taxon>Rhodophyta</taxon>
        <taxon>Bangiophyceae</taxon>
        <taxon>Bangiales</taxon>
        <taxon>Bangiaceae</taxon>
        <taxon>Porphyra</taxon>
    </lineage>
</organism>
<dbReference type="AlphaFoldDB" id="A0A1X6PG24"/>
<dbReference type="Proteomes" id="UP000218209">
    <property type="component" value="Unassembled WGS sequence"/>
</dbReference>
<protein>
    <submittedName>
        <fullName evidence="3">Uncharacterized protein</fullName>
    </submittedName>
</protein>
<dbReference type="OrthoDB" id="10482819at2759"/>
<feature type="compositionally biased region" description="Gly residues" evidence="1">
    <location>
        <begin position="95"/>
        <end position="104"/>
    </location>
</feature>
<keyword evidence="2" id="KW-1133">Transmembrane helix</keyword>
<gene>
    <name evidence="3" type="ORF">BU14_0071s0055</name>
</gene>
<feature type="transmembrane region" description="Helical" evidence="2">
    <location>
        <begin position="45"/>
        <end position="72"/>
    </location>
</feature>
<evidence type="ECO:0000313" key="3">
    <source>
        <dbReference type="EMBL" id="OSX79801.1"/>
    </source>
</evidence>
<dbReference type="EMBL" id="KV918786">
    <property type="protein sequence ID" value="OSX79801.1"/>
    <property type="molecule type" value="Genomic_DNA"/>
</dbReference>
<proteinExistence type="predicted"/>
<reference evidence="3 4" key="1">
    <citation type="submission" date="2017-03" db="EMBL/GenBank/DDBJ databases">
        <title>WGS assembly of Porphyra umbilicalis.</title>
        <authorList>
            <person name="Brawley S.H."/>
            <person name="Blouin N.A."/>
            <person name="Ficko-Blean E."/>
            <person name="Wheeler G.L."/>
            <person name="Lohr M."/>
            <person name="Goodson H.V."/>
            <person name="Jenkins J.W."/>
            <person name="Blaby-Haas C.E."/>
            <person name="Helliwell K.E."/>
            <person name="Chan C."/>
            <person name="Marriage T."/>
            <person name="Bhattacharya D."/>
            <person name="Klein A.S."/>
            <person name="Badis Y."/>
            <person name="Brodie J."/>
            <person name="Cao Y."/>
            <person name="Collen J."/>
            <person name="Dittami S.M."/>
            <person name="Gachon C.M."/>
            <person name="Green B.R."/>
            <person name="Karpowicz S."/>
            <person name="Kim J.W."/>
            <person name="Kudahl U."/>
            <person name="Lin S."/>
            <person name="Michel G."/>
            <person name="Mittag M."/>
            <person name="Olson B.J."/>
            <person name="Pangilinan J."/>
            <person name="Peng Y."/>
            <person name="Qiu H."/>
            <person name="Shu S."/>
            <person name="Singer J.T."/>
            <person name="Smith A.G."/>
            <person name="Sprecher B.N."/>
            <person name="Wagner V."/>
            <person name="Wang W."/>
            <person name="Wang Z.-Y."/>
            <person name="Yan J."/>
            <person name="Yarish C."/>
            <person name="Zoeuner-Riek S."/>
            <person name="Zhuang Y."/>
            <person name="Zou Y."/>
            <person name="Lindquist E.A."/>
            <person name="Grimwood J."/>
            <person name="Barry K."/>
            <person name="Rokhsar D.S."/>
            <person name="Schmutz J."/>
            <person name="Stiller J.W."/>
            <person name="Grossman A.R."/>
            <person name="Prochnik S.E."/>
        </authorList>
    </citation>
    <scope>NUCLEOTIDE SEQUENCE [LARGE SCALE GENOMIC DNA]</scope>
    <source>
        <strain evidence="3">4086291</strain>
    </source>
</reference>
<evidence type="ECO:0000313" key="4">
    <source>
        <dbReference type="Proteomes" id="UP000218209"/>
    </source>
</evidence>
<feature type="region of interest" description="Disordered" evidence="1">
    <location>
        <begin position="83"/>
        <end position="104"/>
    </location>
</feature>
<evidence type="ECO:0000256" key="2">
    <source>
        <dbReference type="SAM" id="Phobius"/>
    </source>
</evidence>
<feature type="transmembrane region" description="Helical" evidence="2">
    <location>
        <begin position="7"/>
        <end position="25"/>
    </location>
</feature>
<keyword evidence="2" id="KW-0812">Transmembrane</keyword>